<protein>
    <recommendedName>
        <fullName evidence="3">DUF1059 domain-containing protein</fullName>
    </recommendedName>
</protein>
<dbReference type="EMBL" id="JADEWC010000038">
    <property type="protein sequence ID" value="MBE9223631.1"/>
    <property type="molecule type" value="Genomic_DNA"/>
</dbReference>
<organism evidence="1 2">
    <name type="scientific">Cyanobacterium stanieri LEGE 03274</name>
    <dbReference type="NCBI Taxonomy" id="1828756"/>
    <lineage>
        <taxon>Bacteria</taxon>
        <taxon>Bacillati</taxon>
        <taxon>Cyanobacteriota</taxon>
        <taxon>Cyanophyceae</taxon>
        <taxon>Oscillatoriophycideae</taxon>
        <taxon>Chroococcales</taxon>
        <taxon>Geminocystaceae</taxon>
        <taxon>Cyanobacterium</taxon>
    </lineage>
</organism>
<proteinExistence type="predicted"/>
<accession>A0ABR9V6U4</accession>
<evidence type="ECO:0000313" key="1">
    <source>
        <dbReference type="EMBL" id="MBE9223631.1"/>
    </source>
</evidence>
<evidence type="ECO:0000313" key="2">
    <source>
        <dbReference type="Proteomes" id="UP000654604"/>
    </source>
</evidence>
<sequence>MTKEVNCKVECVNGCILGDECPNKEYAKEAKKFLDDTSLDKMLEMAEAARLKKLTQPPKWVIPDEI</sequence>
<keyword evidence="2" id="KW-1185">Reference proteome</keyword>
<dbReference type="Proteomes" id="UP000654604">
    <property type="component" value="Unassembled WGS sequence"/>
</dbReference>
<evidence type="ECO:0008006" key="3">
    <source>
        <dbReference type="Google" id="ProtNLM"/>
    </source>
</evidence>
<comment type="caution">
    <text evidence="1">The sequence shown here is derived from an EMBL/GenBank/DDBJ whole genome shotgun (WGS) entry which is preliminary data.</text>
</comment>
<reference evidence="1 2" key="1">
    <citation type="submission" date="2020-10" db="EMBL/GenBank/DDBJ databases">
        <authorList>
            <person name="Castelo-Branco R."/>
            <person name="Eusebio N."/>
            <person name="Adriana R."/>
            <person name="Vieira A."/>
            <person name="Brugerolle De Fraissinette N."/>
            <person name="Rezende De Castro R."/>
            <person name="Schneider M.P."/>
            <person name="Vasconcelos V."/>
            <person name="Leao P.N."/>
        </authorList>
    </citation>
    <scope>NUCLEOTIDE SEQUENCE [LARGE SCALE GENOMIC DNA]</scope>
    <source>
        <strain evidence="1 2">LEGE 03274</strain>
    </source>
</reference>
<dbReference type="RefSeq" id="WP_193801859.1">
    <property type="nucleotide sequence ID" value="NZ_JADEWC010000038.1"/>
</dbReference>
<name>A0ABR9V6U4_9CHRO</name>
<gene>
    <name evidence="1" type="ORF">IQ215_13085</name>
</gene>